<comment type="similarity">
    <text evidence="1">Belongs to the FAH family.</text>
</comment>
<evidence type="ECO:0000256" key="2">
    <source>
        <dbReference type="ARBA" id="ARBA00022723"/>
    </source>
</evidence>
<dbReference type="EMBL" id="JAQOWY010000051">
    <property type="protein sequence ID" value="KAK1853605.1"/>
    <property type="molecule type" value="Genomic_DNA"/>
</dbReference>
<dbReference type="PANTHER" id="PTHR42796">
    <property type="entry name" value="FUMARYLACETOACETATE HYDROLASE DOMAIN-CONTAINING PROTEIN 2A-RELATED"/>
    <property type="match status" value="1"/>
</dbReference>
<dbReference type="Pfam" id="PF01557">
    <property type="entry name" value="FAA_hydrolase"/>
    <property type="match status" value="1"/>
</dbReference>
<dbReference type="InterPro" id="IPR011234">
    <property type="entry name" value="Fumarylacetoacetase-like_C"/>
</dbReference>
<gene>
    <name evidence="4" type="ORF">CCHR01_03706</name>
</gene>
<protein>
    <submittedName>
        <fullName evidence="4">2-keto-4-pentenoate hydratase 2-oxohepta-3-ene-dioic acid hydratase</fullName>
    </submittedName>
</protein>
<name>A0AAD9EM44_9PEZI</name>
<sequence>MVDWELELVAIIGRVARHVSRDEAMRYVAGFTVENIQRKELQPGDAFKSDWFRQKCFDGACPVGPWMMPTNQVPNIEDLGMRLWVDDELMQDTNTGNMIFSVAEQVAELSHQLTLHPGDMIMTGTGAGVGLGRGRFLKTGNTVRCMIEGIGEFSHYIG</sequence>
<dbReference type="GO" id="GO:0044281">
    <property type="term" value="P:small molecule metabolic process"/>
    <property type="evidence" value="ECO:0007669"/>
    <property type="project" value="UniProtKB-ARBA"/>
</dbReference>
<proteinExistence type="inferred from homology"/>
<evidence type="ECO:0000313" key="4">
    <source>
        <dbReference type="EMBL" id="KAK1853605.1"/>
    </source>
</evidence>
<dbReference type="InterPro" id="IPR036663">
    <property type="entry name" value="Fumarylacetoacetase_C_sf"/>
</dbReference>
<evidence type="ECO:0000256" key="1">
    <source>
        <dbReference type="ARBA" id="ARBA00010211"/>
    </source>
</evidence>
<dbReference type="AlphaFoldDB" id="A0AAD9EM44"/>
<dbReference type="GO" id="GO:0046872">
    <property type="term" value="F:metal ion binding"/>
    <property type="evidence" value="ECO:0007669"/>
    <property type="project" value="UniProtKB-KW"/>
</dbReference>
<dbReference type="Proteomes" id="UP001243330">
    <property type="component" value="Unassembled WGS sequence"/>
</dbReference>
<feature type="domain" description="Fumarylacetoacetase-like C-terminal" evidence="3">
    <location>
        <begin position="2"/>
        <end position="154"/>
    </location>
</feature>
<keyword evidence="5" id="KW-1185">Reference proteome</keyword>
<evidence type="ECO:0000313" key="5">
    <source>
        <dbReference type="Proteomes" id="UP001243330"/>
    </source>
</evidence>
<organism evidence="4 5">
    <name type="scientific">Colletotrichum chrysophilum</name>
    <dbReference type="NCBI Taxonomy" id="1836956"/>
    <lineage>
        <taxon>Eukaryota</taxon>
        <taxon>Fungi</taxon>
        <taxon>Dikarya</taxon>
        <taxon>Ascomycota</taxon>
        <taxon>Pezizomycotina</taxon>
        <taxon>Sordariomycetes</taxon>
        <taxon>Hypocreomycetidae</taxon>
        <taxon>Glomerellales</taxon>
        <taxon>Glomerellaceae</taxon>
        <taxon>Colletotrichum</taxon>
        <taxon>Colletotrichum gloeosporioides species complex</taxon>
    </lineage>
</organism>
<comment type="caution">
    <text evidence="4">The sequence shown here is derived from an EMBL/GenBank/DDBJ whole genome shotgun (WGS) entry which is preliminary data.</text>
</comment>
<reference evidence="4" key="1">
    <citation type="submission" date="2023-01" db="EMBL/GenBank/DDBJ databases">
        <title>Colletotrichum chrysophilum M932 genome sequence.</title>
        <authorList>
            <person name="Baroncelli R."/>
        </authorList>
    </citation>
    <scope>NUCLEOTIDE SEQUENCE</scope>
    <source>
        <strain evidence="4">M932</strain>
    </source>
</reference>
<dbReference type="Gene3D" id="3.90.850.10">
    <property type="entry name" value="Fumarylacetoacetase-like, C-terminal domain"/>
    <property type="match status" value="1"/>
</dbReference>
<dbReference type="GO" id="GO:0003824">
    <property type="term" value="F:catalytic activity"/>
    <property type="evidence" value="ECO:0007669"/>
    <property type="project" value="InterPro"/>
</dbReference>
<dbReference type="PANTHER" id="PTHR42796:SF4">
    <property type="entry name" value="FUMARYLACETOACETATE HYDROLASE DOMAIN-CONTAINING PROTEIN 2A"/>
    <property type="match status" value="1"/>
</dbReference>
<dbReference type="InterPro" id="IPR051121">
    <property type="entry name" value="FAH"/>
</dbReference>
<accession>A0AAD9EM44</accession>
<dbReference type="SUPFAM" id="SSF56529">
    <property type="entry name" value="FAH"/>
    <property type="match status" value="1"/>
</dbReference>
<evidence type="ECO:0000259" key="3">
    <source>
        <dbReference type="Pfam" id="PF01557"/>
    </source>
</evidence>
<keyword evidence="2" id="KW-0479">Metal-binding</keyword>